<protein>
    <submittedName>
        <fullName evidence="1">Uncharacterized protein</fullName>
    </submittedName>
</protein>
<dbReference type="Proteomes" id="UP000261500">
    <property type="component" value="Unplaced"/>
</dbReference>
<organism evidence="1 2">
    <name type="scientific">Poecilia latipinna</name>
    <name type="common">sailfin molly</name>
    <dbReference type="NCBI Taxonomy" id="48699"/>
    <lineage>
        <taxon>Eukaryota</taxon>
        <taxon>Metazoa</taxon>
        <taxon>Chordata</taxon>
        <taxon>Craniata</taxon>
        <taxon>Vertebrata</taxon>
        <taxon>Euteleostomi</taxon>
        <taxon>Actinopterygii</taxon>
        <taxon>Neopterygii</taxon>
        <taxon>Teleostei</taxon>
        <taxon>Neoteleostei</taxon>
        <taxon>Acanthomorphata</taxon>
        <taxon>Ovalentaria</taxon>
        <taxon>Atherinomorphae</taxon>
        <taxon>Cyprinodontiformes</taxon>
        <taxon>Poeciliidae</taxon>
        <taxon>Poeciliinae</taxon>
        <taxon>Poecilia</taxon>
    </lineage>
</organism>
<dbReference type="AlphaFoldDB" id="A0A3B3VLC0"/>
<keyword evidence="2" id="KW-1185">Reference proteome</keyword>
<proteinExistence type="predicted"/>
<name>A0A3B3VLC0_9TELE</name>
<reference evidence="1" key="1">
    <citation type="submission" date="2025-08" db="UniProtKB">
        <authorList>
            <consortium name="Ensembl"/>
        </authorList>
    </citation>
    <scope>IDENTIFICATION</scope>
</reference>
<dbReference type="Ensembl" id="ENSPLAT00000000392.1">
    <property type="protein sequence ID" value="ENSPLAP00000025624.1"/>
    <property type="gene ID" value="ENSPLAG00000012757.1"/>
</dbReference>
<evidence type="ECO:0000313" key="1">
    <source>
        <dbReference type="Ensembl" id="ENSPLAP00000025624.1"/>
    </source>
</evidence>
<evidence type="ECO:0000313" key="2">
    <source>
        <dbReference type="Proteomes" id="UP000261500"/>
    </source>
</evidence>
<reference evidence="1" key="2">
    <citation type="submission" date="2025-09" db="UniProtKB">
        <authorList>
            <consortium name="Ensembl"/>
        </authorList>
    </citation>
    <scope>IDENTIFICATION</scope>
</reference>
<accession>A0A3B3VLC0</accession>
<sequence>GLCSPPQQPQNHRRAARGWCLRATWSDVSRVTETAEEQKWGLLEPEAAMASNSLFSTVTPCQQNFFWGEYLRSPVADSLLETGRLRGLGSRKGLGVGGGGQLLRCG</sequence>